<evidence type="ECO:0000256" key="4">
    <source>
        <dbReference type="SAM" id="MobiDB-lite"/>
    </source>
</evidence>
<organism evidence="6 7">
    <name type="scientific">Gregarina niphandrodes</name>
    <name type="common">Septate eugregarine</name>
    <dbReference type="NCBI Taxonomy" id="110365"/>
    <lineage>
        <taxon>Eukaryota</taxon>
        <taxon>Sar</taxon>
        <taxon>Alveolata</taxon>
        <taxon>Apicomplexa</taxon>
        <taxon>Conoidasida</taxon>
        <taxon>Gregarinasina</taxon>
        <taxon>Eugregarinorida</taxon>
        <taxon>Gregarinidae</taxon>
        <taxon>Gregarina</taxon>
    </lineage>
</organism>
<dbReference type="SUPFAM" id="SSF56059">
    <property type="entry name" value="Glutathione synthetase ATP-binding domain-like"/>
    <property type="match status" value="1"/>
</dbReference>
<dbReference type="InterPro" id="IPR037013">
    <property type="entry name" value="GSH-S_sub-bd_sf"/>
</dbReference>
<dbReference type="Pfam" id="PF03917">
    <property type="entry name" value="GSH_synth_ATP"/>
    <property type="match status" value="1"/>
</dbReference>
<gene>
    <name evidence="6" type="ORF">GNI_035190</name>
</gene>
<keyword evidence="1 6" id="KW-0436">Ligase</keyword>
<keyword evidence="7" id="KW-1185">Reference proteome</keyword>
<dbReference type="EC" id="6.3.2.3" evidence="1"/>
<dbReference type="Proteomes" id="UP000019763">
    <property type="component" value="Unassembled WGS sequence"/>
</dbReference>
<dbReference type="GO" id="GO:0043295">
    <property type="term" value="F:glutathione binding"/>
    <property type="evidence" value="ECO:0007669"/>
    <property type="project" value="UniProtKB-UniRule"/>
</dbReference>
<comment type="caution">
    <text evidence="6">The sequence shown here is derived from an EMBL/GenBank/DDBJ whole genome shotgun (WGS) entry which is preliminary data.</text>
</comment>
<comment type="pathway">
    <text evidence="1">Sulfur metabolism; glutathione biosynthesis; glutathione from L-cysteine and L-glutamate: step 2/2.</text>
</comment>
<dbReference type="AlphaFoldDB" id="A0A023BAS2"/>
<feature type="binding site" evidence="3">
    <location>
        <position position="426"/>
    </location>
    <ligand>
        <name>Mg(2+)</name>
        <dbReference type="ChEBI" id="CHEBI:18420"/>
    </ligand>
</feature>
<feature type="binding site" evidence="2">
    <location>
        <position position="433"/>
    </location>
    <ligand>
        <name>ATP</name>
        <dbReference type="ChEBI" id="CHEBI:30616"/>
    </ligand>
</feature>
<evidence type="ECO:0000256" key="3">
    <source>
        <dbReference type="PIRSR" id="PIRSR001558-2"/>
    </source>
</evidence>
<evidence type="ECO:0000256" key="1">
    <source>
        <dbReference type="PIRNR" id="PIRNR001558"/>
    </source>
</evidence>
<comment type="similarity">
    <text evidence="1">Belongs to the eukaryotic GSH synthase family.</text>
</comment>
<dbReference type="Pfam" id="PF03199">
    <property type="entry name" value="GSH_synthase"/>
    <property type="match status" value="1"/>
</dbReference>
<dbReference type="OMA" id="CTINDTE"/>
<dbReference type="EMBL" id="AFNH02000270">
    <property type="protein sequence ID" value="EZG78535.1"/>
    <property type="molecule type" value="Genomic_DNA"/>
</dbReference>
<feature type="domain" description="Glutathione synthase substrate-binding" evidence="5">
    <location>
        <begin position="248"/>
        <end position="350"/>
    </location>
</feature>
<evidence type="ECO:0000313" key="7">
    <source>
        <dbReference type="Proteomes" id="UP000019763"/>
    </source>
</evidence>
<dbReference type="GeneID" id="22911385"/>
<accession>A0A023BAS2</accession>
<feature type="binding site" evidence="2">
    <location>
        <position position="506"/>
    </location>
    <ligand>
        <name>substrate</name>
    </ligand>
</feature>
<protein>
    <recommendedName>
        <fullName evidence="1">Glutathione synthetase</fullName>
        <shortName evidence="1">GSH-S</shortName>
        <ecNumber evidence="1">6.3.2.3</ecNumber>
    </recommendedName>
</protein>
<comment type="catalytic activity">
    <reaction evidence="1">
        <text>gamma-L-glutamyl-L-cysteine + glycine + ATP = glutathione + ADP + phosphate + H(+)</text>
        <dbReference type="Rhea" id="RHEA:13557"/>
        <dbReference type="ChEBI" id="CHEBI:15378"/>
        <dbReference type="ChEBI" id="CHEBI:30616"/>
        <dbReference type="ChEBI" id="CHEBI:43474"/>
        <dbReference type="ChEBI" id="CHEBI:57305"/>
        <dbReference type="ChEBI" id="CHEBI:57925"/>
        <dbReference type="ChEBI" id="CHEBI:58173"/>
        <dbReference type="ChEBI" id="CHEBI:456216"/>
        <dbReference type="EC" id="6.3.2.3"/>
    </reaction>
</comment>
<dbReference type="InterPro" id="IPR005615">
    <property type="entry name" value="Glutathione_synthase"/>
</dbReference>
<feature type="region of interest" description="Disordered" evidence="4">
    <location>
        <begin position="230"/>
        <end position="257"/>
    </location>
</feature>
<dbReference type="InterPro" id="IPR004887">
    <property type="entry name" value="GSH_synth_subst-bd"/>
</dbReference>
<dbReference type="GO" id="GO:0005524">
    <property type="term" value="F:ATP binding"/>
    <property type="evidence" value="ECO:0007669"/>
    <property type="project" value="UniProtKB-UniRule"/>
</dbReference>
<feature type="binding site" evidence="2">
    <location>
        <begin position="455"/>
        <end position="458"/>
    </location>
    <ligand>
        <name>ATP</name>
        <dbReference type="ChEBI" id="CHEBI:30616"/>
    </ligand>
</feature>
<evidence type="ECO:0000313" key="6">
    <source>
        <dbReference type="EMBL" id="EZG78535.1"/>
    </source>
</evidence>
<feature type="binding site" evidence="2">
    <location>
        <begin position="422"/>
        <end position="431"/>
    </location>
    <ligand>
        <name>ATP</name>
        <dbReference type="ChEBI" id="CHEBI:30616"/>
    </ligand>
</feature>
<reference evidence="6" key="1">
    <citation type="submission" date="2013-12" db="EMBL/GenBank/DDBJ databases">
        <authorList>
            <person name="Omoto C.K."/>
            <person name="Sibley D."/>
            <person name="Venepally P."/>
            <person name="Hadjithomas M."/>
            <person name="Karamycheva S."/>
            <person name="Brunk B."/>
            <person name="Roos D."/>
            <person name="Caler E."/>
            <person name="Lorenzi H."/>
        </authorList>
    </citation>
    <scope>NUCLEOTIDE SEQUENCE</scope>
</reference>
<feature type="binding site" evidence="2">
    <location>
        <position position="353"/>
    </location>
    <ligand>
        <name>ATP</name>
        <dbReference type="ChEBI" id="CHEBI:30616"/>
    </ligand>
</feature>
<dbReference type="OrthoDB" id="2020073at2759"/>
<keyword evidence="1" id="KW-0317">Glutathione biosynthesis</keyword>
<evidence type="ECO:0000259" key="5">
    <source>
        <dbReference type="Pfam" id="PF03199"/>
    </source>
</evidence>
<keyword evidence="1 3" id="KW-0479">Metal-binding</keyword>
<name>A0A023BAS2_GRENI</name>
<dbReference type="Gene3D" id="3.30.1490.50">
    <property type="match status" value="1"/>
</dbReference>
<feature type="compositionally biased region" description="Basic and acidic residues" evidence="4">
    <location>
        <begin position="230"/>
        <end position="243"/>
    </location>
</feature>
<keyword evidence="1 2" id="KW-0067">ATP-binding</keyword>
<dbReference type="PANTHER" id="PTHR11130">
    <property type="entry name" value="GLUTATHIONE SYNTHETASE"/>
    <property type="match status" value="1"/>
</dbReference>
<dbReference type="Gene3D" id="3.40.50.1760">
    <property type="entry name" value="Glutathione synthase, substrate-binding domain superfamily, eukaryotic"/>
    <property type="match status" value="1"/>
</dbReference>
<dbReference type="InterPro" id="IPR014709">
    <property type="entry name" value="Glutathione_synthase_C_euk"/>
</dbReference>
<keyword evidence="1 2" id="KW-0547">Nucleotide-binding</keyword>
<feature type="binding site" evidence="2">
    <location>
        <position position="508"/>
    </location>
    <ligand>
        <name>ATP</name>
        <dbReference type="ChEBI" id="CHEBI:30616"/>
    </ligand>
</feature>
<dbReference type="UniPathway" id="UPA00142">
    <property type="reaction ID" value="UER00210"/>
</dbReference>
<feature type="binding site" evidence="2">
    <location>
        <position position="481"/>
    </location>
    <ligand>
        <name>ATP</name>
        <dbReference type="ChEBI" id="CHEBI:30616"/>
    </ligand>
</feature>
<dbReference type="RefSeq" id="XP_011129265.1">
    <property type="nucleotide sequence ID" value="XM_011130963.1"/>
</dbReference>
<feature type="binding site" evidence="2">
    <location>
        <position position="514"/>
    </location>
    <ligand>
        <name>ATP</name>
        <dbReference type="ChEBI" id="CHEBI:30616"/>
    </ligand>
</feature>
<proteinExistence type="inferred from homology"/>
<dbReference type="SUPFAM" id="SSF52440">
    <property type="entry name" value="PreATP-grasp domain"/>
    <property type="match status" value="1"/>
</dbReference>
<dbReference type="GO" id="GO:0005829">
    <property type="term" value="C:cytosol"/>
    <property type="evidence" value="ECO:0007669"/>
    <property type="project" value="TreeGrafter"/>
</dbReference>
<keyword evidence="1 3" id="KW-0460">Magnesium</keyword>
<dbReference type="InterPro" id="IPR016185">
    <property type="entry name" value="PreATP-grasp_dom_sf"/>
</dbReference>
<dbReference type="eggNOG" id="KOG0021">
    <property type="taxonomic scope" value="Eukaryota"/>
</dbReference>
<dbReference type="VEuPathDB" id="CryptoDB:GNI_035190"/>
<dbReference type="GO" id="GO:0004363">
    <property type="term" value="F:glutathione synthase activity"/>
    <property type="evidence" value="ECO:0007669"/>
    <property type="project" value="UniProtKB-UniRule"/>
</dbReference>
<dbReference type="GO" id="GO:0000287">
    <property type="term" value="F:magnesium ion binding"/>
    <property type="evidence" value="ECO:0007669"/>
    <property type="project" value="UniProtKB-UniRule"/>
</dbReference>
<evidence type="ECO:0000256" key="2">
    <source>
        <dbReference type="PIRSR" id="PIRSR001558-1"/>
    </source>
</evidence>
<sequence>MLIPKGNMEKRRIALIRQFLITKQLLRSDNHSQLSLAPITTLPTRFPKRLFLDGESATPIFHKLIDSMTTDIEGLLKMYSKIRDDDEFVNAFCCIVEKVYLSGKKSVSNCIRAYVTRNDFLLDQSSGELKMAQVEINLSSVVGPHSMEELTELHKMLVIPEYRSKLPGNKPRTLLIDNLRTLDDVYKARFGDGQRQCILWVLGKFEANFPEILHCVSCLRDVVRASELGRDGERSDSSGRVETEGGGENISSRTTVETAAVEGNNTRVFVVAWDDLANALSNLKFENQRFYFNPALFVYNEEDYLFEVSTVYFRTGYRPDHYHTQNHWLLREFIEASECAVIPSAVSQLVGLKKAQQVWSSKQTFVGAENERPALERYLPNKQQRDHITNMFVDQVDVSDEDPHTLRIIQDALKNPQHYVLKPQREGGGNNIYGDQIPLALPPLLENKTASHILMTKIDSPETLTEIYVDDVLSIKSCVSEIGFYGVGIWNGNKQVVNENIGYLLRTKKADSDEGGISIKAAVFDSVMLV</sequence>
<comment type="cofactor">
    <cofactor evidence="1 3">
        <name>Mg(2+)</name>
        <dbReference type="ChEBI" id="CHEBI:18420"/>
    </cofactor>
    <text evidence="1 3">Binds 1 Mg(2+) ion per subunit.</text>
</comment>
<dbReference type="PIRSF" id="PIRSF001558">
    <property type="entry name" value="GSHase"/>
    <property type="match status" value="1"/>
</dbReference>
<dbReference type="Gene3D" id="3.30.470.20">
    <property type="entry name" value="ATP-grasp fold, B domain"/>
    <property type="match status" value="2"/>
</dbReference>
<dbReference type="PANTHER" id="PTHR11130:SF0">
    <property type="entry name" value="GLUTATHIONE SYNTHETASE"/>
    <property type="match status" value="1"/>
</dbReference>